<gene>
    <name evidence="18" type="ORF">H4219_001840</name>
</gene>
<dbReference type="SUPFAM" id="SSF82109">
    <property type="entry name" value="MIR domain"/>
    <property type="match status" value="1"/>
</dbReference>
<dbReference type="OrthoDB" id="292747at2759"/>
<feature type="compositionally biased region" description="Basic and acidic residues" evidence="16">
    <location>
        <begin position="894"/>
        <end position="910"/>
    </location>
</feature>
<feature type="transmembrane region" description="Helical" evidence="15">
    <location>
        <begin position="680"/>
        <end position="697"/>
    </location>
</feature>
<dbReference type="InterPro" id="IPR036300">
    <property type="entry name" value="MIR_dom_sf"/>
</dbReference>
<comment type="caution">
    <text evidence="18">The sequence shown here is derived from an EMBL/GenBank/DDBJ whole genome shotgun (WGS) entry which is preliminary data.</text>
</comment>
<comment type="catalytic activity">
    <reaction evidence="13 15">
        <text>a di-trans,poly-cis-dolichyl beta-D-mannosyl phosphate + L-threonyl-[protein] = 3-O-(alpha-D-mannosyl)-L-threonyl-[protein] + a di-trans,poly-cis-dolichyl phosphate + H(+)</text>
        <dbReference type="Rhea" id="RHEA:53396"/>
        <dbReference type="Rhea" id="RHEA-COMP:11060"/>
        <dbReference type="Rhea" id="RHEA-COMP:13547"/>
        <dbReference type="Rhea" id="RHEA-COMP:19498"/>
        <dbReference type="Rhea" id="RHEA-COMP:19501"/>
        <dbReference type="ChEBI" id="CHEBI:15378"/>
        <dbReference type="ChEBI" id="CHEBI:30013"/>
        <dbReference type="ChEBI" id="CHEBI:57683"/>
        <dbReference type="ChEBI" id="CHEBI:58211"/>
        <dbReference type="ChEBI" id="CHEBI:137323"/>
        <dbReference type="EC" id="2.4.1.109"/>
    </reaction>
</comment>
<feature type="compositionally biased region" description="Basic and acidic residues" evidence="16">
    <location>
        <begin position="843"/>
        <end position="885"/>
    </location>
</feature>
<feature type="transmembrane region" description="Helical" evidence="15">
    <location>
        <begin position="736"/>
        <end position="756"/>
    </location>
</feature>
<feature type="region of interest" description="Disordered" evidence="16">
    <location>
        <begin position="29"/>
        <end position="55"/>
    </location>
</feature>
<dbReference type="AlphaFoldDB" id="A0A9W8A2P1"/>
<evidence type="ECO:0000256" key="11">
    <source>
        <dbReference type="ARBA" id="ARBA00023136"/>
    </source>
</evidence>
<dbReference type="InterPro" id="IPR016093">
    <property type="entry name" value="MIR_motif"/>
</dbReference>
<dbReference type="InterPro" id="IPR027005">
    <property type="entry name" value="PMT-like"/>
</dbReference>
<comment type="similarity">
    <text evidence="3 15">Belongs to the glycosyltransferase 39 family.</text>
</comment>
<dbReference type="InterPro" id="IPR003342">
    <property type="entry name" value="ArnT-like_N"/>
</dbReference>
<keyword evidence="10 15" id="KW-1133">Transmembrane helix</keyword>
<dbReference type="EC" id="2.4.1.109" evidence="4 15"/>
<dbReference type="Pfam" id="PF02815">
    <property type="entry name" value="MIR"/>
    <property type="match status" value="1"/>
</dbReference>
<evidence type="ECO:0000259" key="17">
    <source>
        <dbReference type="PROSITE" id="PS50919"/>
    </source>
</evidence>
<dbReference type="InterPro" id="IPR032421">
    <property type="entry name" value="PMT_4TMC"/>
</dbReference>
<keyword evidence="7 15" id="KW-0812">Transmembrane</keyword>
<evidence type="ECO:0000313" key="19">
    <source>
        <dbReference type="Proteomes" id="UP001150538"/>
    </source>
</evidence>
<feature type="transmembrane region" description="Helical" evidence="15">
    <location>
        <begin position="262"/>
        <end position="295"/>
    </location>
</feature>
<evidence type="ECO:0000256" key="15">
    <source>
        <dbReference type="RuleBase" id="RU367007"/>
    </source>
</evidence>
<evidence type="ECO:0000256" key="16">
    <source>
        <dbReference type="SAM" id="MobiDB-lite"/>
    </source>
</evidence>
<evidence type="ECO:0000256" key="6">
    <source>
        <dbReference type="ARBA" id="ARBA00022679"/>
    </source>
</evidence>
<feature type="domain" description="MIR" evidence="17">
    <location>
        <begin position="439"/>
        <end position="498"/>
    </location>
</feature>
<evidence type="ECO:0000256" key="12">
    <source>
        <dbReference type="ARBA" id="ARBA00023180"/>
    </source>
</evidence>
<dbReference type="PANTHER" id="PTHR10050">
    <property type="entry name" value="DOLICHYL-PHOSPHATE-MANNOSE--PROTEIN MANNOSYLTRANSFERASE"/>
    <property type="match status" value="1"/>
</dbReference>
<evidence type="ECO:0000256" key="14">
    <source>
        <dbReference type="ARBA" id="ARBA00045102"/>
    </source>
</evidence>
<evidence type="ECO:0000256" key="5">
    <source>
        <dbReference type="ARBA" id="ARBA00022676"/>
    </source>
</evidence>
<protein>
    <recommendedName>
        <fullName evidence="4 15">Dolichyl-phosphate-mannose--protein mannosyltransferase</fullName>
        <ecNumber evidence="4 15">2.4.1.109</ecNumber>
    </recommendedName>
</protein>
<dbReference type="SMART" id="SM00472">
    <property type="entry name" value="MIR"/>
    <property type="match status" value="3"/>
</dbReference>
<dbReference type="GO" id="GO:0005789">
    <property type="term" value="C:endoplasmic reticulum membrane"/>
    <property type="evidence" value="ECO:0007669"/>
    <property type="project" value="UniProtKB-SubCell"/>
</dbReference>
<name>A0A9W8A2P1_9FUNG</name>
<organism evidence="18 19">
    <name type="scientific">Mycoemilia scoparia</name>
    <dbReference type="NCBI Taxonomy" id="417184"/>
    <lineage>
        <taxon>Eukaryota</taxon>
        <taxon>Fungi</taxon>
        <taxon>Fungi incertae sedis</taxon>
        <taxon>Zoopagomycota</taxon>
        <taxon>Kickxellomycotina</taxon>
        <taxon>Kickxellomycetes</taxon>
        <taxon>Kickxellales</taxon>
        <taxon>Kickxellaceae</taxon>
        <taxon>Mycoemilia</taxon>
    </lineage>
</organism>
<dbReference type="GO" id="GO:0004169">
    <property type="term" value="F:dolichyl-phosphate-mannose-protein mannosyltransferase activity"/>
    <property type="evidence" value="ECO:0007669"/>
    <property type="project" value="UniProtKB-UniRule"/>
</dbReference>
<evidence type="ECO:0000256" key="1">
    <source>
        <dbReference type="ARBA" id="ARBA00004477"/>
    </source>
</evidence>
<comment type="catalytic activity">
    <reaction evidence="14 15">
        <text>a di-trans,poly-cis-dolichyl beta-D-mannosyl phosphate + L-seryl-[protein] = 3-O-(alpha-D-mannosyl)-L-seryl-[protein] + a di-trans,poly-cis-dolichyl phosphate + H(+)</text>
        <dbReference type="Rhea" id="RHEA:17377"/>
        <dbReference type="Rhea" id="RHEA-COMP:9863"/>
        <dbReference type="Rhea" id="RHEA-COMP:13546"/>
        <dbReference type="Rhea" id="RHEA-COMP:19498"/>
        <dbReference type="Rhea" id="RHEA-COMP:19501"/>
        <dbReference type="ChEBI" id="CHEBI:15378"/>
        <dbReference type="ChEBI" id="CHEBI:29999"/>
        <dbReference type="ChEBI" id="CHEBI:57683"/>
        <dbReference type="ChEBI" id="CHEBI:58211"/>
        <dbReference type="ChEBI" id="CHEBI:137321"/>
        <dbReference type="EC" id="2.4.1.109"/>
    </reaction>
</comment>
<keyword evidence="6 15" id="KW-0808">Transferase</keyword>
<dbReference type="Pfam" id="PF16192">
    <property type="entry name" value="PMT_4TMC"/>
    <property type="match status" value="1"/>
</dbReference>
<keyword evidence="8" id="KW-0677">Repeat</keyword>
<evidence type="ECO:0000256" key="2">
    <source>
        <dbReference type="ARBA" id="ARBA00004922"/>
    </source>
</evidence>
<reference evidence="18" key="1">
    <citation type="submission" date="2022-07" db="EMBL/GenBank/DDBJ databases">
        <title>Phylogenomic reconstructions and comparative analyses of Kickxellomycotina fungi.</title>
        <authorList>
            <person name="Reynolds N.K."/>
            <person name="Stajich J.E."/>
            <person name="Barry K."/>
            <person name="Grigoriev I.V."/>
            <person name="Crous P."/>
            <person name="Smith M.E."/>
        </authorList>
    </citation>
    <scope>NUCLEOTIDE SEQUENCE</scope>
    <source>
        <strain evidence="18">NBRC 100468</strain>
    </source>
</reference>
<evidence type="ECO:0000256" key="4">
    <source>
        <dbReference type="ARBA" id="ARBA00012839"/>
    </source>
</evidence>
<comment type="subcellular location">
    <subcellularLocation>
        <location evidence="1 15">Endoplasmic reticulum membrane</location>
        <topology evidence="1 15">Multi-pass membrane protein</topology>
    </subcellularLocation>
</comment>
<feature type="transmembrane region" description="Helical" evidence="15">
    <location>
        <begin position="229"/>
        <end position="250"/>
    </location>
</feature>
<dbReference type="PROSITE" id="PS50919">
    <property type="entry name" value="MIR"/>
    <property type="match status" value="3"/>
</dbReference>
<proteinExistence type="inferred from homology"/>
<dbReference type="Proteomes" id="UP001150538">
    <property type="component" value="Unassembled WGS sequence"/>
</dbReference>
<accession>A0A9W8A2P1</accession>
<feature type="transmembrane region" description="Helical" evidence="15">
    <location>
        <begin position="316"/>
        <end position="335"/>
    </location>
</feature>
<dbReference type="PANTHER" id="PTHR10050:SF50">
    <property type="entry name" value="DOLICHYL-PHOSPHATE-MANNOSE--PROTEIN MANNOSYLTRANSFERASE 1-RELATED"/>
    <property type="match status" value="1"/>
</dbReference>
<sequence>MAYSDTMRSRKQPGAAVVYDDSMVLNGEPTRLNSNSEDTDIYPNEKALQSNNPETDDRVYGYEKKDLSWKQAQSRVMGDMEKASSFKITKQQWIVLGVITLIAAYIRLWRLGNPHSVVFDEVHFGKFAGKYINGTYFFDVHPPLAKMMFAWTGRFVGYDGVFDFKTIGLDYLAAKVPYVGMRFLPAILGLLLVPITFITLAAFGHSPDACAFGAIIVTLETALITQSRLILLDSILIFFTASTAMFWGLFFTENRSPFSRRWWVYLALTGVSMGNALSCKWVGLFLFAAIGLWTIKDLWEKLGDLSISLKDYLKHFFARFGCLFVLPLIVYVFWFNIHFRTLHKSGDGNNFMSPEFQNTLKGVSIGHTRRDIYYGARIRIRHDATNGGYLHSHSSSYQTGSKQQQITLYGFRDENNYWTISRTKEDEEKHANSTNPNELQPIKNGDIVRLKHWKTARRLHSHDHRPPVTKKDYHNEVSGYGWEGFEGDSNDYWRVQIIEGDSKEPGSKDRLMSIYSKFRLVHVNQRCALFSDRRKLPEWGFEQIEVTCMKNAKYPKTLWRVETNVHDNPPENAPFASYRKPSLLAKVVEANKVMWRVNNGLTKSHPYESRPISWPILRRGIAFWGEDSRQIYLLGNPIVWWLSSLSIVLFGGLLLLLILRDQRGFHDRMGGIREKYMNSTGWFCLSWLMHYFPFFIMGRQLFLHHYLPALWFSILALVSTLDLFTLRASRKVRQIVFGIVLLWTVRMYFQYGHLAYGTVWNRKGCEHSKWFGTWDYDCRRAPSNAATIATPILPITKAADGDDGAVDEKQAHKDSTIVEKVASIANNIQHHDINRPPPAENIDPNKHEEELNRPVPKMDKVPVAHKGPDAKPLSDTDTTPHKDLGLDPNGNPIKAKEGNGGDKVHNENGHEAIVGNEGFQAPPTVKAKVEPSEGDKQQDQA</sequence>
<dbReference type="EMBL" id="JANBPU010000023">
    <property type="protein sequence ID" value="KAJ1919699.1"/>
    <property type="molecule type" value="Genomic_DNA"/>
</dbReference>
<feature type="domain" description="MIR" evidence="17">
    <location>
        <begin position="509"/>
        <end position="564"/>
    </location>
</feature>
<feature type="region of interest" description="Disordered" evidence="16">
    <location>
        <begin position="828"/>
        <end position="941"/>
    </location>
</feature>
<evidence type="ECO:0000256" key="3">
    <source>
        <dbReference type="ARBA" id="ARBA00007222"/>
    </source>
</evidence>
<feature type="compositionally biased region" description="Basic and acidic residues" evidence="16">
    <location>
        <begin position="927"/>
        <end position="941"/>
    </location>
</feature>
<dbReference type="Gene3D" id="2.80.10.50">
    <property type="match status" value="1"/>
</dbReference>
<feature type="transmembrane region" description="Helical" evidence="15">
    <location>
        <begin position="638"/>
        <end position="659"/>
    </location>
</feature>
<comment type="function">
    <text evidence="15">Transfers mannose from Dol-P-mannose to Ser or Thr residues on proteins.</text>
</comment>
<keyword evidence="5 15" id="KW-0328">Glycosyltransferase</keyword>
<feature type="transmembrane region" description="Helical" evidence="15">
    <location>
        <begin position="703"/>
        <end position="724"/>
    </location>
</feature>
<keyword evidence="9 15" id="KW-0256">Endoplasmic reticulum</keyword>
<evidence type="ECO:0000256" key="8">
    <source>
        <dbReference type="ARBA" id="ARBA00022737"/>
    </source>
</evidence>
<evidence type="ECO:0000256" key="13">
    <source>
        <dbReference type="ARBA" id="ARBA00045085"/>
    </source>
</evidence>
<comment type="pathway">
    <text evidence="2 15">Protein modification; protein glycosylation.</text>
</comment>
<dbReference type="CDD" id="cd23283">
    <property type="entry name" value="beta-trefoil_MIR_PMT1-like"/>
    <property type="match status" value="1"/>
</dbReference>
<keyword evidence="12" id="KW-0325">Glycoprotein</keyword>
<keyword evidence="19" id="KW-1185">Reference proteome</keyword>
<evidence type="ECO:0000256" key="10">
    <source>
        <dbReference type="ARBA" id="ARBA00022989"/>
    </source>
</evidence>
<dbReference type="Pfam" id="PF02366">
    <property type="entry name" value="PMT"/>
    <property type="match status" value="1"/>
</dbReference>
<evidence type="ECO:0000256" key="9">
    <source>
        <dbReference type="ARBA" id="ARBA00022824"/>
    </source>
</evidence>
<feature type="domain" description="MIR" evidence="17">
    <location>
        <begin position="369"/>
        <end position="423"/>
    </location>
</feature>
<keyword evidence="11 15" id="KW-0472">Membrane</keyword>
<feature type="transmembrane region" description="Helical" evidence="15">
    <location>
        <begin position="183"/>
        <end position="203"/>
    </location>
</feature>
<evidence type="ECO:0000313" key="18">
    <source>
        <dbReference type="EMBL" id="KAJ1919699.1"/>
    </source>
</evidence>
<feature type="transmembrane region" description="Helical" evidence="15">
    <location>
        <begin position="93"/>
        <end position="109"/>
    </location>
</feature>
<evidence type="ECO:0000256" key="7">
    <source>
        <dbReference type="ARBA" id="ARBA00022692"/>
    </source>
</evidence>